<name>A0A8J3ET54_9ACTN</name>
<evidence type="ECO:0000259" key="5">
    <source>
        <dbReference type="Pfam" id="PF13649"/>
    </source>
</evidence>
<dbReference type="GO" id="GO:0008168">
    <property type="term" value="F:methyltransferase activity"/>
    <property type="evidence" value="ECO:0007669"/>
    <property type="project" value="UniProtKB-KW"/>
</dbReference>
<keyword evidence="1 6" id="KW-0489">Methyltransferase</keyword>
<organism evidence="6 7">
    <name type="scientific">Egicoccus halophilus</name>
    <dbReference type="NCBI Taxonomy" id="1670830"/>
    <lineage>
        <taxon>Bacteria</taxon>
        <taxon>Bacillati</taxon>
        <taxon>Actinomycetota</taxon>
        <taxon>Nitriliruptoria</taxon>
        <taxon>Egicoccales</taxon>
        <taxon>Egicoccaceae</taxon>
        <taxon>Egicoccus</taxon>
    </lineage>
</organism>
<evidence type="ECO:0000256" key="4">
    <source>
        <dbReference type="SAM" id="MobiDB-lite"/>
    </source>
</evidence>
<evidence type="ECO:0000313" key="7">
    <source>
        <dbReference type="Proteomes" id="UP000650511"/>
    </source>
</evidence>
<accession>A0A8J3ET54</accession>
<dbReference type="CDD" id="cd02440">
    <property type="entry name" value="AdoMet_MTases"/>
    <property type="match status" value="1"/>
</dbReference>
<keyword evidence="2" id="KW-0808">Transferase</keyword>
<dbReference type="InterPro" id="IPR041698">
    <property type="entry name" value="Methyltransf_25"/>
</dbReference>
<reference evidence="6" key="2">
    <citation type="submission" date="2020-09" db="EMBL/GenBank/DDBJ databases">
        <authorList>
            <person name="Sun Q."/>
            <person name="Zhou Y."/>
        </authorList>
    </citation>
    <scope>NUCLEOTIDE SEQUENCE</scope>
    <source>
        <strain evidence="6">CGMCC 1.14988</strain>
    </source>
</reference>
<dbReference type="EMBL" id="BMHA01000001">
    <property type="protein sequence ID" value="GGI03204.1"/>
    <property type="molecule type" value="Genomic_DNA"/>
</dbReference>
<protein>
    <submittedName>
        <fullName evidence="6">Methyltransferase</fullName>
    </submittedName>
</protein>
<dbReference type="Gene3D" id="3.40.50.150">
    <property type="entry name" value="Vaccinia Virus protein VP39"/>
    <property type="match status" value="1"/>
</dbReference>
<evidence type="ECO:0000313" key="6">
    <source>
        <dbReference type="EMBL" id="GGI03204.1"/>
    </source>
</evidence>
<evidence type="ECO:0000256" key="1">
    <source>
        <dbReference type="ARBA" id="ARBA00022603"/>
    </source>
</evidence>
<dbReference type="PANTHER" id="PTHR43464">
    <property type="entry name" value="METHYLTRANSFERASE"/>
    <property type="match status" value="1"/>
</dbReference>
<dbReference type="Proteomes" id="UP000650511">
    <property type="component" value="Unassembled WGS sequence"/>
</dbReference>
<evidence type="ECO:0000256" key="3">
    <source>
        <dbReference type="ARBA" id="ARBA00022691"/>
    </source>
</evidence>
<evidence type="ECO:0000256" key="2">
    <source>
        <dbReference type="ARBA" id="ARBA00022679"/>
    </source>
</evidence>
<proteinExistence type="predicted"/>
<reference evidence="6" key="1">
    <citation type="journal article" date="2014" name="Int. J. Syst. Evol. Microbiol.">
        <title>Complete genome sequence of Corynebacterium casei LMG S-19264T (=DSM 44701T), isolated from a smear-ripened cheese.</title>
        <authorList>
            <consortium name="US DOE Joint Genome Institute (JGI-PGF)"/>
            <person name="Walter F."/>
            <person name="Albersmeier A."/>
            <person name="Kalinowski J."/>
            <person name="Ruckert C."/>
        </authorList>
    </citation>
    <scope>NUCLEOTIDE SEQUENCE</scope>
    <source>
        <strain evidence="6">CGMCC 1.14988</strain>
    </source>
</reference>
<keyword evidence="7" id="KW-1185">Reference proteome</keyword>
<gene>
    <name evidence="6" type="ORF">GCM10011354_02970</name>
</gene>
<dbReference type="PANTHER" id="PTHR43464:SF19">
    <property type="entry name" value="UBIQUINONE BIOSYNTHESIS O-METHYLTRANSFERASE, MITOCHONDRIAL"/>
    <property type="match status" value="1"/>
</dbReference>
<dbReference type="Pfam" id="PF13649">
    <property type="entry name" value="Methyltransf_25"/>
    <property type="match status" value="1"/>
</dbReference>
<feature type="domain" description="Methyltransferase" evidence="5">
    <location>
        <begin position="69"/>
        <end position="181"/>
    </location>
</feature>
<dbReference type="GO" id="GO:0032259">
    <property type="term" value="P:methylation"/>
    <property type="evidence" value="ECO:0007669"/>
    <property type="project" value="UniProtKB-KW"/>
</dbReference>
<keyword evidence="3" id="KW-0949">S-adenosyl-L-methionine</keyword>
<feature type="region of interest" description="Disordered" evidence="4">
    <location>
        <begin position="1"/>
        <end position="24"/>
    </location>
</feature>
<sequence>MTGAPASWRDHRDRPVSAPPVPATDAPAFYREIGDFQGAEYRRNAFAAGTEEEVAALVGLTGLTDGDRVLDVGCGDGRHLRALATRGIGGTGVDVSPGLIAAATAATAAVGPAAVHDERTSARIARLDWRVGDARSLATVLGADLGAYDVAWSLCHGALGTSPASDPRVIAGLAAAVRPGGLVVATFFSALFAARHLAPGDAFDPVSLVHHQLAEVRGPDHVRATYSLWTASYTVREACRLLTDAGLEVLQVRGVEPGAYGRRSAGEVALDDPEMLVLARR</sequence>
<dbReference type="AlphaFoldDB" id="A0A8J3ET54"/>
<dbReference type="SUPFAM" id="SSF53335">
    <property type="entry name" value="S-adenosyl-L-methionine-dependent methyltransferases"/>
    <property type="match status" value="1"/>
</dbReference>
<comment type="caution">
    <text evidence="6">The sequence shown here is derived from an EMBL/GenBank/DDBJ whole genome shotgun (WGS) entry which is preliminary data.</text>
</comment>
<dbReference type="InterPro" id="IPR029063">
    <property type="entry name" value="SAM-dependent_MTases_sf"/>
</dbReference>